<evidence type="ECO:0000256" key="10">
    <source>
        <dbReference type="SAM" id="MobiDB-lite"/>
    </source>
</evidence>
<dbReference type="PROSITE" id="PS00108">
    <property type="entry name" value="PROTEIN_KINASE_ST"/>
    <property type="match status" value="1"/>
</dbReference>
<keyword evidence="5" id="KW-0547">Nucleotide-binding</keyword>
<dbReference type="InterPro" id="IPR045267">
    <property type="entry name" value="CDK11/PITSLRE_STKc"/>
</dbReference>
<dbReference type="EC" id="2.7.11.22" evidence="2"/>
<name>A0A5N5DQD7_9PEZI</name>
<dbReference type="AlphaFoldDB" id="A0A5N5DQD7"/>
<proteinExistence type="inferred from homology"/>
<gene>
    <name evidence="12" type="primary">ppk23</name>
    <name evidence="12" type="ORF">DBV05_g1226</name>
</gene>
<dbReference type="GO" id="GO:0005634">
    <property type="term" value="C:nucleus"/>
    <property type="evidence" value="ECO:0007669"/>
    <property type="project" value="TreeGrafter"/>
</dbReference>
<evidence type="ECO:0000256" key="4">
    <source>
        <dbReference type="ARBA" id="ARBA00022679"/>
    </source>
</evidence>
<dbReference type="InterPro" id="IPR000719">
    <property type="entry name" value="Prot_kinase_dom"/>
</dbReference>
<keyword evidence="13" id="KW-1185">Reference proteome</keyword>
<comment type="catalytic activity">
    <reaction evidence="8">
        <text>L-threonyl-[protein] + ATP = O-phospho-L-threonyl-[protein] + ADP + H(+)</text>
        <dbReference type="Rhea" id="RHEA:46608"/>
        <dbReference type="Rhea" id="RHEA-COMP:11060"/>
        <dbReference type="Rhea" id="RHEA-COMP:11605"/>
        <dbReference type="ChEBI" id="CHEBI:15378"/>
        <dbReference type="ChEBI" id="CHEBI:30013"/>
        <dbReference type="ChEBI" id="CHEBI:30616"/>
        <dbReference type="ChEBI" id="CHEBI:61977"/>
        <dbReference type="ChEBI" id="CHEBI:456216"/>
        <dbReference type="EC" id="2.7.11.22"/>
    </reaction>
</comment>
<comment type="catalytic activity">
    <reaction evidence="9">
        <text>L-seryl-[protein] + ATP = O-phospho-L-seryl-[protein] + ADP + H(+)</text>
        <dbReference type="Rhea" id="RHEA:17989"/>
        <dbReference type="Rhea" id="RHEA-COMP:9863"/>
        <dbReference type="Rhea" id="RHEA-COMP:11604"/>
        <dbReference type="ChEBI" id="CHEBI:15378"/>
        <dbReference type="ChEBI" id="CHEBI:29999"/>
        <dbReference type="ChEBI" id="CHEBI:30616"/>
        <dbReference type="ChEBI" id="CHEBI:83421"/>
        <dbReference type="ChEBI" id="CHEBI:456216"/>
        <dbReference type="EC" id="2.7.11.22"/>
    </reaction>
</comment>
<dbReference type="PROSITE" id="PS50011">
    <property type="entry name" value="PROTEIN_KINASE_DOM"/>
    <property type="match status" value="1"/>
</dbReference>
<feature type="compositionally biased region" description="Basic and acidic residues" evidence="10">
    <location>
        <begin position="72"/>
        <end position="118"/>
    </location>
</feature>
<dbReference type="InterPro" id="IPR050108">
    <property type="entry name" value="CDK"/>
</dbReference>
<dbReference type="Pfam" id="PF00069">
    <property type="entry name" value="Pkinase"/>
    <property type="match status" value="1"/>
</dbReference>
<feature type="region of interest" description="Disordered" evidence="10">
    <location>
        <begin position="39"/>
        <end position="137"/>
    </location>
</feature>
<evidence type="ECO:0000256" key="7">
    <source>
        <dbReference type="ARBA" id="ARBA00022840"/>
    </source>
</evidence>
<accession>A0A5N5DQD7</accession>
<keyword evidence="7" id="KW-0067">ATP-binding</keyword>
<evidence type="ECO:0000256" key="9">
    <source>
        <dbReference type="ARBA" id="ARBA00048367"/>
    </source>
</evidence>
<comment type="similarity">
    <text evidence="1">Belongs to the protein kinase superfamily. CMGC Ser/Thr protein kinase family. CDC2/CDKX subfamily.</text>
</comment>
<dbReference type="PANTHER" id="PTHR24056">
    <property type="entry name" value="CELL DIVISION PROTEIN KINASE"/>
    <property type="match status" value="1"/>
</dbReference>
<dbReference type="GO" id="GO:0005524">
    <property type="term" value="F:ATP binding"/>
    <property type="evidence" value="ECO:0007669"/>
    <property type="project" value="UniProtKB-KW"/>
</dbReference>
<reference evidence="12 13" key="1">
    <citation type="journal article" date="2019" name="Sci. Rep.">
        <title>A multi-omics analysis of the grapevine pathogen Lasiodiplodia theobromae reveals that temperature affects the expression of virulence- and pathogenicity-related genes.</title>
        <authorList>
            <person name="Felix C."/>
            <person name="Meneses R."/>
            <person name="Goncalves M.F.M."/>
            <person name="Tilleman L."/>
            <person name="Duarte A.S."/>
            <person name="Jorrin-Novo J.V."/>
            <person name="Van de Peer Y."/>
            <person name="Deforce D."/>
            <person name="Van Nieuwerburgh F."/>
            <person name="Esteves A.C."/>
            <person name="Alves A."/>
        </authorList>
    </citation>
    <scope>NUCLEOTIDE SEQUENCE [LARGE SCALE GENOMIC DNA]</scope>
    <source>
        <strain evidence="12 13">LA-SOL3</strain>
    </source>
</reference>
<evidence type="ECO:0000256" key="8">
    <source>
        <dbReference type="ARBA" id="ARBA00047811"/>
    </source>
</evidence>
<keyword evidence="3" id="KW-0723">Serine/threonine-protein kinase</keyword>
<dbReference type="GO" id="GO:0007346">
    <property type="term" value="P:regulation of mitotic cell cycle"/>
    <property type="evidence" value="ECO:0007669"/>
    <property type="project" value="TreeGrafter"/>
</dbReference>
<evidence type="ECO:0000256" key="3">
    <source>
        <dbReference type="ARBA" id="ARBA00022527"/>
    </source>
</evidence>
<keyword evidence="4" id="KW-0808">Transferase</keyword>
<keyword evidence="6 12" id="KW-0418">Kinase</keyword>
<dbReference type="InterPro" id="IPR008271">
    <property type="entry name" value="Ser/Thr_kinase_AS"/>
</dbReference>
<feature type="region of interest" description="Disordered" evidence="10">
    <location>
        <begin position="445"/>
        <end position="493"/>
    </location>
</feature>
<feature type="domain" description="Protein kinase" evidence="11">
    <location>
        <begin position="153"/>
        <end position="444"/>
    </location>
</feature>
<dbReference type="FunFam" id="3.30.200.20:FF:000054">
    <property type="entry name" value="Cyclin-dependent kinase 11B"/>
    <property type="match status" value="1"/>
</dbReference>
<evidence type="ECO:0000256" key="6">
    <source>
        <dbReference type="ARBA" id="ARBA00022777"/>
    </source>
</evidence>
<comment type="caution">
    <text evidence="12">The sequence shown here is derived from an EMBL/GenBank/DDBJ whole genome shotgun (WGS) entry which is preliminary data.</text>
</comment>
<dbReference type="CDD" id="cd07843">
    <property type="entry name" value="STKc_CDC2L1"/>
    <property type="match status" value="1"/>
</dbReference>
<dbReference type="Gene3D" id="3.30.200.20">
    <property type="entry name" value="Phosphorylase Kinase, domain 1"/>
    <property type="match status" value="1"/>
</dbReference>
<evidence type="ECO:0000313" key="12">
    <source>
        <dbReference type="EMBL" id="KAB2580166.1"/>
    </source>
</evidence>
<evidence type="ECO:0000256" key="5">
    <source>
        <dbReference type="ARBA" id="ARBA00022741"/>
    </source>
</evidence>
<dbReference type="Gene3D" id="1.10.510.10">
    <property type="entry name" value="Transferase(Phosphotransferase) domain 1"/>
    <property type="match status" value="1"/>
</dbReference>
<evidence type="ECO:0000256" key="2">
    <source>
        <dbReference type="ARBA" id="ARBA00012425"/>
    </source>
</evidence>
<dbReference type="SMART" id="SM00220">
    <property type="entry name" value="S_TKc"/>
    <property type="match status" value="1"/>
</dbReference>
<dbReference type="InterPro" id="IPR011009">
    <property type="entry name" value="Kinase-like_dom_sf"/>
</dbReference>
<dbReference type="OrthoDB" id="1732493at2759"/>
<dbReference type="Proteomes" id="UP000325902">
    <property type="component" value="Unassembled WGS sequence"/>
</dbReference>
<dbReference type="PANTHER" id="PTHR24056:SF107">
    <property type="entry name" value="CYCLIN-DEPENDENT KINASE 11A-RELATED"/>
    <property type="match status" value="1"/>
</dbReference>
<dbReference type="GO" id="GO:0004693">
    <property type="term" value="F:cyclin-dependent protein serine/threonine kinase activity"/>
    <property type="evidence" value="ECO:0007669"/>
    <property type="project" value="UniProtKB-EC"/>
</dbReference>
<dbReference type="SUPFAM" id="SSF56112">
    <property type="entry name" value="Protein kinase-like (PK-like)"/>
    <property type="match status" value="1"/>
</dbReference>
<evidence type="ECO:0000313" key="13">
    <source>
        <dbReference type="Proteomes" id="UP000325902"/>
    </source>
</evidence>
<dbReference type="EMBL" id="VCHE01000004">
    <property type="protein sequence ID" value="KAB2580166.1"/>
    <property type="molecule type" value="Genomic_DNA"/>
</dbReference>
<protein>
    <recommendedName>
        <fullName evidence="2">cyclin-dependent kinase</fullName>
        <ecNumber evidence="2">2.7.11.22</ecNumber>
    </recommendedName>
</protein>
<evidence type="ECO:0000256" key="1">
    <source>
        <dbReference type="ARBA" id="ARBA00006485"/>
    </source>
</evidence>
<evidence type="ECO:0000259" key="11">
    <source>
        <dbReference type="PROSITE" id="PS50011"/>
    </source>
</evidence>
<organism evidence="12 13">
    <name type="scientific">Lasiodiplodia theobromae</name>
    <dbReference type="NCBI Taxonomy" id="45133"/>
    <lineage>
        <taxon>Eukaryota</taxon>
        <taxon>Fungi</taxon>
        <taxon>Dikarya</taxon>
        <taxon>Ascomycota</taxon>
        <taxon>Pezizomycotina</taxon>
        <taxon>Dothideomycetes</taxon>
        <taxon>Dothideomycetes incertae sedis</taxon>
        <taxon>Botryosphaeriales</taxon>
        <taxon>Botryosphaeriaceae</taxon>
        <taxon>Lasiodiplodia</taxon>
    </lineage>
</organism>
<sequence>MAAEVVLWSLGKFPVAAPDELRNTSADIIVRTTTANAPPPRLATRIRSFPPSQFAMAGQSRWADEEEDAEIEAQRKREKEEKKRAKAEKQRKLEEEARIAEERRKKEQEAATADEDRPAKRRRVSQPGDGDGPRRMLRFAAPGWGPCRRVDNFERLNHIEEGSYGWVSRARETATGEVVALKKLKMDNLNDGFPVTALREIQTLKESRDHRHIVGLREVVVGDTLNDVFLVMDFLEHDLKTLQEDMAEPFLPSEVKTLMLQLTSAVGFLHEHWILHRDLKTSNILMNNRGEIKIADFGMARYVGDPAPPDLTQLVVTLWYRAPELLLGAKEYDSAIDMWSIGCIFGELLTKEPLLQGSNEVDELYKIFKLCGLPTDKSWPSFRRLPNVKALRLPRDPDPHSTTSLIRSKFPFLTNAGVDLLSSLLALNPAKRPSAEEVLEHPYFTETPRPKRTEMFPTFPSKAGQERRRKRASPRAPERGDAPRLGGGGAGGSKEVVDFSGIFAGREEGGAGFSLKLV</sequence>
<dbReference type="FunFam" id="1.10.510.10:FF:000211">
    <property type="entry name" value="Cyclin-dependent kinase G-2"/>
    <property type="match status" value="1"/>
</dbReference>